<dbReference type="AlphaFoldDB" id="A0A2V5JHH5"/>
<accession>A0A2V5JHH5</accession>
<protein>
    <submittedName>
        <fullName evidence="1">Uncharacterized protein</fullName>
    </submittedName>
</protein>
<proteinExistence type="predicted"/>
<comment type="caution">
    <text evidence="1">The sequence shown here is derived from an EMBL/GenBank/DDBJ whole genome shotgun (WGS) entry which is preliminary data.</text>
</comment>
<dbReference type="Proteomes" id="UP000247980">
    <property type="component" value="Unassembled WGS sequence"/>
</dbReference>
<organism evidence="1 2">
    <name type="scientific">Arthrobacter psychrolactophilus</name>
    <dbReference type="NCBI Taxonomy" id="92442"/>
    <lineage>
        <taxon>Bacteria</taxon>
        <taxon>Bacillati</taxon>
        <taxon>Actinomycetota</taxon>
        <taxon>Actinomycetes</taxon>
        <taxon>Micrococcales</taxon>
        <taxon>Micrococcaceae</taxon>
        <taxon>Arthrobacter</taxon>
    </lineage>
</organism>
<gene>
    <name evidence="1" type="ORF">CVS30_06005</name>
</gene>
<sequence>MDVAIRSHTASYLGYIDCTTWKPIKSGMLLPQVGLRVAKKMVTSMDDAGYSNQVGYPLEQYGFEPVGIEEDLYHIMLDHKLDNGVPEWADADSSMALNALGGSGRSASDVEIILSDTRFDYLMSSHSKALEILGLLGLDKSYLIDAVKSKMNNQLIFNLRFKEGTKNGLPAPENDAVLFSTQLEFTDSDGAVKCFQVGIKFSPALHQGEIVTFF</sequence>
<evidence type="ECO:0000313" key="1">
    <source>
        <dbReference type="EMBL" id="PYI39497.1"/>
    </source>
</evidence>
<reference evidence="1 2" key="1">
    <citation type="submission" date="2018-05" db="EMBL/GenBank/DDBJ databases">
        <title>Genetic diversity of glacier-inhabiting Cryobacterium bacteria in China and description of Cryobacterium mengkeensis sp. nov. and Arthrobacter glacialis sp. nov.</title>
        <authorList>
            <person name="Liu Q."/>
            <person name="Xin Y.-H."/>
        </authorList>
    </citation>
    <scope>NUCLEOTIDE SEQUENCE [LARGE SCALE GENOMIC DNA]</scope>
    <source>
        <strain evidence="1 2">B7</strain>
    </source>
</reference>
<name>A0A2V5JHH5_9MICC</name>
<evidence type="ECO:0000313" key="2">
    <source>
        <dbReference type="Proteomes" id="UP000247980"/>
    </source>
</evidence>
<dbReference type="EMBL" id="QJVC01000003">
    <property type="protein sequence ID" value="PYI39497.1"/>
    <property type="molecule type" value="Genomic_DNA"/>
</dbReference>
<keyword evidence="2" id="KW-1185">Reference proteome</keyword>